<sequence>MAMACSMSHQIFVHSENSFRRLDHTYGSAESKAGPTFLYFTALTYSLVNAHDSIAIVYFISTNSHTLFQKTYHKLYKLACTLEDTLLELCRRRATSH</sequence>
<reference evidence="1" key="1">
    <citation type="journal article" date="2017" name="Parasit. Vectors">
        <title>Sialotranscriptomics of Rhipicephalus zambeziensis reveals intricate expression profiles of secretory proteins and suggests tight temporal transcriptional regulation during blood-feeding.</title>
        <authorList>
            <person name="de Castro M.H."/>
            <person name="de Klerk D."/>
            <person name="Pienaar R."/>
            <person name="Rees D.J.G."/>
            <person name="Mans B.J."/>
        </authorList>
    </citation>
    <scope>NUCLEOTIDE SEQUENCE</scope>
    <source>
        <tissue evidence="1">Salivary glands</tissue>
    </source>
</reference>
<organism evidence="1">
    <name type="scientific">Rhipicephalus zambeziensis</name>
    <dbReference type="NCBI Taxonomy" id="60191"/>
    <lineage>
        <taxon>Eukaryota</taxon>
        <taxon>Metazoa</taxon>
        <taxon>Ecdysozoa</taxon>
        <taxon>Arthropoda</taxon>
        <taxon>Chelicerata</taxon>
        <taxon>Arachnida</taxon>
        <taxon>Acari</taxon>
        <taxon>Parasitiformes</taxon>
        <taxon>Ixodida</taxon>
        <taxon>Ixodoidea</taxon>
        <taxon>Ixodidae</taxon>
        <taxon>Rhipicephalinae</taxon>
        <taxon>Rhipicephalus</taxon>
        <taxon>Rhipicephalus</taxon>
    </lineage>
</organism>
<dbReference type="EMBL" id="GFPF01001490">
    <property type="protein sequence ID" value="MAA12636.1"/>
    <property type="molecule type" value="Transcribed_RNA"/>
</dbReference>
<name>A0A224Y514_9ACAR</name>
<proteinExistence type="predicted"/>
<protein>
    <submittedName>
        <fullName evidence="1">Uncharacterized protein</fullName>
    </submittedName>
</protein>
<evidence type="ECO:0000313" key="1">
    <source>
        <dbReference type="EMBL" id="MAA12636.1"/>
    </source>
</evidence>
<accession>A0A224Y514</accession>
<dbReference type="AlphaFoldDB" id="A0A224Y514"/>